<dbReference type="EnsemblPlants" id="PGSC0003DMT400088495">
    <property type="protein sequence ID" value="PGSC0003DMT400088495"/>
    <property type="gene ID" value="PGSC0003DMG400038066"/>
</dbReference>
<dbReference type="Proteomes" id="UP000011115">
    <property type="component" value="Unassembled WGS sequence"/>
</dbReference>
<feature type="compositionally biased region" description="Basic and acidic residues" evidence="1">
    <location>
        <begin position="96"/>
        <end position="115"/>
    </location>
</feature>
<organism evidence="2 3">
    <name type="scientific">Solanum tuberosum</name>
    <name type="common">Potato</name>
    <dbReference type="NCBI Taxonomy" id="4113"/>
    <lineage>
        <taxon>Eukaryota</taxon>
        <taxon>Viridiplantae</taxon>
        <taxon>Streptophyta</taxon>
        <taxon>Embryophyta</taxon>
        <taxon>Tracheophyta</taxon>
        <taxon>Spermatophyta</taxon>
        <taxon>Magnoliopsida</taxon>
        <taxon>eudicotyledons</taxon>
        <taxon>Gunneridae</taxon>
        <taxon>Pentapetalae</taxon>
        <taxon>asterids</taxon>
        <taxon>lamiids</taxon>
        <taxon>Solanales</taxon>
        <taxon>Solanaceae</taxon>
        <taxon>Solanoideae</taxon>
        <taxon>Solaneae</taxon>
        <taxon>Solanum</taxon>
    </lineage>
</organism>
<dbReference type="InParanoid" id="M1DG36"/>
<reference evidence="3" key="1">
    <citation type="journal article" date="2011" name="Nature">
        <title>Genome sequence and analysis of the tuber crop potato.</title>
        <authorList>
            <consortium name="The Potato Genome Sequencing Consortium"/>
        </authorList>
    </citation>
    <scope>NUCLEOTIDE SEQUENCE [LARGE SCALE GENOMIC DNA]</scope>
    <source>
        <strain evidence="3">cv. DM1-3 516 R44</strain>
    </source>
</reference>
<feature type="compositionally biased region" description="Polar residues" evidence="1">
    <location>
        <begin position="195"/>
        <end position="215"/>
    </location>
</feature>
<evidence type="ECO:0000313" key="3">
    <source>
        <dbReference type="Proteomes" id="UP000011115"/>
    </source>
</evidence>
<sequence length="215" mass="24577">MVWPRSVRSYNSLCKGGFVVRGKVEQVWNPKQQQNDQVITTNRFEALGDTESVPKKGENKNREELPTKKDTTRENMGQEKTPVANNGKTKTPILENKGEINQRFEERKKDDDEGPHMGQAEGHSQTGESDTHNLVQEILKAPVIDKLTEQEKTNKKDTKEDECMERNIESIGREGDLSPWQINQLRGKNKKWEKLQTQSQINTRSKKGSTSTSNK</sequence>
<dbReference type="AlphaFoldDB" id="M1DG36"/>
<evidence type="ECO:0000256" key="1">
    <source>
        <dbReference type="SAM" id="MobiDB-lite"/>
    </source>
</evidence>
<accession>M1DG36</accession>
<dbReference type="Gramene" id="PGSC0003DMT400088495">
    <property type="protein sequence ID" value="PGSC0003DMT400088495"/>
    <property type="gene ID" value="PGSC0003DMG400038066"/>
</dbReference>
<feature type="compositionally biased region" description="Basic and acidic residues" evidence="1">
    <location>
        <begin position="146"/>
        <end position="176"/>
    </location>
</feature>
<protein>
    <submittedName>
        <fullName evidence="2">Uncharacterized protein</fullName>
    </submittedName>
</protein>
<evidence type="ECO:0000313" key="2">
    <source>
        <dbReference type="EnsemblPlants" id="PGSC0003DMT400088495"/>
    </source>
</evidence>
<feature type="compositionally biased region" description="Polar residues" evidence="1">
    <location>
        <begin position="122"/>
        <end position="134"/>
    </location>
</feature>
<reference evidence="2" key="2">
    <citation type="submission" date="2015-06" db="UniProtKB">
        <authorList>
            <consortium name="EnsemblPlants"/>
        </authorList>
    </citation>
    <scope>IDENTIFICATION</scope>
    <source>
        <strain evidence="2">DM1-3 516 R44</strain>
    </source>
</reference>
<feature type="region of interest" description="Disordered" evidence="1">
    <location>
        <begin position="44"/>
        <end position="215"/>
    </location>
</feature>
<dbReference type="PaxDb" id="4113-PGSC0003DMT400088495"/>
<feature type="compositionally biased region" description="Basic and acidic residues" evidence="1">
    <location>
        <begin position="52"/>
        <end position="77"/>
    </location>
</feature>
<proteinExistence type="predicted"/>
<name>M1DG36_SOLTU</name>
<keyword evidence="3" id="KW-1185">Reference proteome</keyword>
<dbReference type="HOGENOM" id="CLU_1285252_0_0_1"/>